<reference evidence="2" key="2">
    <citation type="submission" date="2021-01" db="UniProtKB">
        <authorList>
            <consortium name="EnsemblPlants"/>
        </authorList>
    </citation>
    <scope>IDENTIFICATION</scope>
</reference>
<evidence type="ECO:0000313" key="2">
    <source>
        <dbReference type="EnsemblPlants" id="QL05p014002:mrna"/>
    </source>
</evidence>
<feature type="domain" description="Reverse transcriptase zinc-binding" evidence="1">
    <location>
        <begin position="278"/>
        <end position="373"/>
    </location>
</feature>
<dbReference type="AlphaFoldDB" id="A0A7N2LKM6"/>
<protein>
    <recommendedName>
        <fullName evidence="1">Reverse transcriptase zinc-binding domain-containing protein</fullName>
    </recommendedName>
</protein>
<dbReference type="Proteomes" id="UP000594261">
    <property type="component" value="Chromosome 5"/>
</dbReference>
<reference evidence="2 3" key="1">
    <citation type="journal article" date="2016" name="G3 (Bethesda)">
        <title>First Draft Assembly and Annotation of the Genome of a California Endemic Oak Quercus lobata Nee (Fagaceae).</title>
        <authorList>
            <person name="Sork V.L."/>
            <person name="Fitz-Gibbon S.T."/>
            <person name="Puiu D."/>
            <person name="Crepeau M."/>
            <person name="Gugger P.F."/>
            <person name="Sherman R."/>
            <person name="Stevens K."/>
            <person name="Langley C.H."/>
            <person name="Pellegrini M."/>
            <person name="Salzberg S.L."/>
        </authorList>
    </citation>
    <scope>NUCLEOTIDE SEQUENCE [LARGE SCALE GENOMIC DNA]</scope>
    <source>
        <strain evidence="2 3">cv. SW786</strain>
    </source>
</reference>
<dbReference type="InterPro" id="IPR026960">
    <property type="entry name" value="RVT-Znf"/>
</dbReference>
<proteinExistence type="predicted"/>
<sequence>MKLAIGNMLGAQIMTSCEKYLGLPMVGGKSKVSTFREVQERVTKKVMGWKEKNISKAGREVLIKTVAQAIPTYSMSMFKIPKRICDDINSVLAKYWWGQTRDEKKIHWIKWGKLCNSKDRGGMGFRDIHAFNLAMLAKQAWRLIQGGHSLFFRVYKTRYFPTCSFMEAGLGSNPSYVWRSLLEARDLITAATVWKVGDGKSIKLEDHRWLPHPPKFQPNANRSLRVSDLFDPCTKQWHTHVLHTNFMQSTVEDIQRVDLRNTHSKDELLWRENKKGTFSVKTAYQVAIRQQQQEKGESSSTRDVRRMWNCLWQLHIPPKVRNFVWRACSDILPTRTNLCRRKVPLDPVCEICQKQNETVAHALWSCPMARNVWALVSGKLQKRSSEAEDIYTLVRELMAVLSTKELEIQFFQRVGEKNLLLAESLVNVTRLALV</sequence>
<accession>A0A7N2LKM6</accession>
<organism evidence="2 3">
    <name type="scientific">Quercus lobata</name>
    <name type="common">Valley oak</name>
    <dbReference type="NCBI Taxonomy" id="97700"/>
    <lineage>
        <taxon>Eukaryota</taxon>
        <taxon>Viridiplantae</taxon>
        <taxon>Streptophyta</taxon>
        <taxon>Embryophyta</taxon>
        <taxon>Tracheophyta</taxon>
        <taxon>Spermatophyta</taxon>
        <taxon>Magnoliopsida</taxon>
        <taxon>eudicotyledons</taxon>
        <taxon>Gunneridae</taxon>
        <taxon>Pentapetalae</taxon>
        <taxon>rosids</taxon>
        <taxon>fabids</taxon>
        <taxon>Fagales</taxon>
        <taxon>Fagaceae</taxon>
        <taxon>Quercus</taxon>
    </lineage>
</organism>
<dbReference type="EMBL" id="LRBV02000005">
    <property type="status" value="NOT_ANNOTATED_CDS"/>
    <property type="molecule type" value="Genomic_DNA"/>
</dbReference>
<dbReference type="PANTHER" id="PTHR33116">
    <property type="entry name" value="REVERSE TRANSCRIPTASE ZINC-BINDING DOMAIN-CONTAINING PROTEIN-RELATED-RELATED"/>
    <property type="match status" value="1"/>
</dbReference>
<dbReference type="InParanoid" id="A0A7N2LKM6"/>
<dbReference type="Pfam" id="PF13966">
    <property type="entry name" value="zf-RVT"/>
    <property type="match status" value="1"/>
</dbReference>
<dbReference type="EnsemblPlants" id="QL05p014002:mrna">
    <property type="protein sequence ID" value="QL05p014002:mrna"/>
    <property type="gene ID" value="QL05p014002"/>
</dbReference>
<evidence type="ECO:0000259" key="1">
    <source>
        <dbReference type="Pfam" id="PF13966"/>
    </source>
</evidence>
<evidence type="ECO:0000313" key="3">
    <source>
        <dbReference type="Proteomes" id="UP000594261"/>
    </source>
</evidence>
<name>A0A7N2LKM6_QUELO</name>
<dbReference type="PROSITE" id="PS51257">
    <property type="entry name" value="PROKAR_LIPOPROTEIN"/>
    <property type="match status" value="1"/>
</dbReference>
<dbReference type="PANTHER" id="PTHR33116:SF86">
    <property type="entry name" value="REVERSE TRANSCRIPTASE DOMAIN-CONTAINING PROTEIN"/>
    <property type="match status" value="1"/>
</dbReference>
<keyword evidence="3" id="KW-1185">Reference proteome</keyword>
<dbReference type="Gramene" id="QL05p014002:mrna">
    <property type="protein sequence ID" value="QL05p014002:mrna"/>
    <property type="gene ID" value="QL05p014002"/>
</dbReference>
<dbReference type="OMA" id="WQGIMHG"/>